<reference evidence="3" key="3">
    <citation type="submission" date="2012-08" db="EMBL/GenBank/DDBJ databases">
        <title>Sequences comparision among Chrysodeixis chalcites nucleopolyhedrovirus genotypes from a field strain of the Canary Islands.</title>
        <authorList>
            <person name="Bernal A."/>
            <person name="Simon O."/>
            <person name="Palma L."/>
            <person name="Williams T."/>
            <person name="Caballero P."/>
        </authorList>
    </citation>
    <scope>NUCLEOTIDE SEQUENCE</scope>
    <source>
        <strain evidence="3">TF1</strain>
    </source>
</reference>
<dbReference type="GeneID" id="3431510"/>
<name>Q4KST2_9ABAC</name>
<sequence length="65" mass="7758">MDRQTTQKLLENENNKHKNVGIQLNKEEFGSDIKKGNPNFYHILNNTEDLKKHAKCRRKLNFDFI</sequence>
<dbReference type="KEGG" id="vg:3431510"/>
<reference evidence="1 4" key="1">
    <citation type="journal article" date="2004" name="Virology">
        <title>Identification and characterization of a DNA photolyase-containing baculovirus from Chrysodeixis chalcites.</title>
        <authorList>
            <person name="van Oers M.M."/>
            <person name="Herniou E.A."/>
            <person name="Usmany M."/>
            <person name="Messelink G.J."/>
            <person name="Vlak J.M."/>
        </authorList>
    </citation>
    <scope>NUCLEOTIDE SEQUENCE [LARGE SCALE GENOMIC DNA]</scope>
</reference>
<dbReference type="EMBL" id="JX560541">
    <property type="protein sequence ID" value="AGE61709.1"/>
    <property type="molecule type" value="Genomic_DNA"/>
</dbReference>
<dbReference type="EMBL" id="AY864330">
    <property type="protein sequence ID" value="AAY84080.1"/>
    <property type="molecule type" value="Genomic_DNA"/>
</dbReference>
<organism evidence="1 4">
    <name type="scientific">Chrysodeixis chalcites nucleopolyhedrovirus</name>
    <dbReference type="NCBI Taxonomy" id="320432"/>
    <lineage>
        <taxon>Viruses</taxon>
        <taxon>Viruses incertae sedis</taxon>
        <taxon>Naldaviricetes</taxon>
        <taxon>Lefavirales</taxon>
        <taxon>Baculoviridae</taxon>
        <taxon>Alphabaculovirus</taxon>
        <taxon>Alphabaculovirus chrychalcites</taxon>
    </lineage>
</organism>
<dbReference type="RefSeq" id="YP_249753.1">
    <property type="nucleotide sequence ID" value="NC_007151.1"/>
</dbReference>
<evidence type="ECO:0000313" key="4">
    <source>
        <dbReference type="Proteomes" id="UP000202309"/>
    </source>
</evidence>
<reference evidence="2" key="4">
    <citation type="journal article" date="2013" name="Genome Announc.">
        <title>Complete Genome Sequences of Five Chrysodeixis chalcites Nucleopolyhedrovirus Genotypes from a Canary Islands Isolate.</title>
        <authorList>
            <person name="Bernal A."/>
            <person name="Williams T."/>
            <person name="Munoz D."/>
            <person name="Caballero P."/>
            <person name="Simon O."/>
        </authorList>
    </citation>
    <scope>NUCLEOTIDE SEQUENCE</scope>
    <source>
        <strain evidence="2">TF1</strain>
    </source>
</reference>
<dbReference type="EMBL" id="JX560542">
    <property type="protein sequence ID" value="AGE61858.1"/>
    <property type="molecule type" value="Genomic_DNA"/>
</dbReference>
<gene>
    <name evidence="1" type="primary">ORF-149</name>
</gene>
<accession>Q4KST2</accession>
<dbReference type="EMBL" id="JX560540">
    <property type="protein sequence ID" value="AGE61553.1"/>
    <property type="molecule type" value="Genomic_DNA"/>
</dbReference>
<proteinExistence type="predicted"/>
<evidence type="ECO:0000313" key="2">
    <source>
        <dbReference type="EMBL" id="AGE61408.1"/>
    </source>
</evidence>
<keyword evidence="4" id="KW-1185">Reference proteome</keyword>
<evidence type="ECO:0000313" key="1">
    <source>
        <dbReference type="EMBL" id="AAY84080.1"/>
    </source>
</evidence>
<evidence type="ECO:0000313" key="3">
    <source>
        <dbReference type="EMBL" id="AGE61709.1"/>
    </source>
</evidence>
<dbReference type="EMBL" id="JX560539">
    <property type="protein sequence ID" value="AGE61408.1"/>
    <property type="molecule type" value="Genomic_DNA"/>
</dbReference>
<dbReference type="Proteomes" id="UP000202309">
    <property type="component" value="Segment"/>
</dbReference>
<reference evidence="1 4" key="2">
    <citation type="journal article" date="2005" name="J. Gen. Virol.">
        <title>Genome sequence of Chrysodeixis chalcites nucleopolyhedrovirus, a baculovirus with two DNA photolyase genes.</title>
        <authorList>
            <person name="van Oers M.M."/>
            <person name="Abma-Henkens M.H."/>
            <person name="Herniou E.A."/>
            <person name="de Groot J.C."/>
            <person name="Peters S."/>
            <person name="Vlak J.M."/>
        </authorList>
    </citation>
    <scope>NUCLEOTIDE SEQUENCE [LARGE SCALE GENOMIC DNA]</scope>
</reference>
<protein>
    <submittedName>
        <fullName evidence="1">ORF-149 peptide</fullName>
    </submittedName>
</protein>